<dbReference type="InterPro" id="IPR019775">
    <property type="entry name" value="WD40_repeat_CS"/>
</dbReference>
<dbReference type="InterPro" id="IPR049052">
    <property type="entry name" value="nSTAND1"/>
</dbReference>
<name>A0ABV8FBA3_9ACTN</name>
<dbReference type="PROSITE" id="PS50082">
    <property type="entry name" value="WD_REPEATS_2"/>
    <property type="match status" value="14"/>
</dbReference>
<proteinExistence type="predicted"/>
<feature type="repeat" description="WD" evidence="3">
    <location>
        <begin position="735"/>
        <end position="776"/>
    </location>
</feature>
<feature type="repeat" description="WD" evidence="3">
    <location>
        <begin position="1273"/>
        <end position="1314"/>
    </location>
</feature>
<dbReference type="InterPro" id="IPR020472">
    <property type="entry name" value="WD40_PAC1"/>
</dbReference>
<dbReference type="PROSITE" id="PS00678">
    <property type="entry name" value="WD_REPEATS_1"/>
    <property type="match status" value="8"/>
</dbReference>
<dbReference type="InterPro" id="IPR015943">
    <property type="entry name" value="WD40/YVTN_repeat-like_dom_sf"/>
</dbReference>
<dbReference type="SUPFAM" id="SSF50978">
    <property type="entry name" value="WD40 repeat-like"/>
    <property type="match status" value="2"/>
</dbReference>
<dbReference type="SMART" id="SM00530">
    <property type="entry name" value="HTH_XRE"/>
    <property type="match status" value="1"/>
</dbReference>
<evidence type="ECO:0000256" key="3">
    <source>
        <dbReference type="PROSITE-ProRule" id="PRU00221"/>
    </source>
</evidence>
<feature type="repeat" description="WD" evidence="3">
    <location>
        <begin position="825"/>
        <end position="858"/>
    </location>
</feature>
<feature type="region of interest" description="Disordered" evidence="4">
    <location>
        <begin position="227"/>
        <end position="248"/>
    </location>
</feature>
<dbReference type="RefSeq" id="WP_386194549.1">
    <property type="nucleotide sequence ID" value="NZ_JBHSBC010000036.1"/>
</dbReference>
<dbReference type="Proteomes" id="UP001595698">
    <property type="component" value="Unassembled WGS sequence"/>
</dbReference>
<evidence type="ECO:0000313" key="7">
    <source>
        <dbReference type="Proteomes" id="UP001595698"/>
    </source>
</evidence>
<dbReference type="SUPFAM" id="SSF52540">
    <property type="entry name" value="P-loop containing nucleoside triphosphate hydrolases"/>
    <property type="match status" value="1"/>
</dbReference>
<evidence type="ECO:0000256" key="1">
    <source>
        <dbReference type="ARBA" id="ARBA00022574"/>
    </source>
</evidence>
<gene>
    <name evidence="6" type="ORF">ACFOYY_30955</name>
</gene>
<evidence type="ECO:0000256" key="4">
    <source>
        <dbReference type="SAM" id="MobiDB-lite"/>
    </source>
</evidence>
<evidence type="ECO:0000313" key="6">
    <source>
        <dbReference type="EMBL" id="MFC3984592.1"/>
    </source>
</evidence>
<keyword evidence="1 3" id="KW-0853">WD repeat</keyword>
<feature type="repeat" description="WD" evidence="3">
    <location>
        <begin position="998"/>
        <end position="1031"/>
    </location>
</feature>
<dbReference type="Pfam" id="PF13560">
    <property type="entry name" value="HTH_31"/>
    <property type="match status" value="1"/>
</dbReference>
<evidence type="ECO:0000259" key="5">
    <source>
        <dbReference type="PROSITE" id="PS50943"/>
    </source>
</evidence>
<dbReference type="PANTHER" id="PTHR22847:SF637">
    <property type="entry name" value="WD REPEAT DOMAIN 5B"/>
    <property type="match status" value="1"/>
</dbReference>
<dbReference type="SUPFAM" id="SSF47413">
    <property type="entry name" value="lambda repressor-like DNA-binding domains"/>
    <property type="match status" value="1"/>
</dbReference>
<dbReference type="InterPro" id="IPR027417">
    <property type="entry name" value="P-loop_NTPase"/>
</dbReference>
<dbReference type="Pfam" id="PF00400">
    <property type="entry name" value="WD40"/>
    <property type="match status" value="14"/>
</dbReference>
<sequence>MREKSPKEDESGVKGIAERRDFARELSLLRERVGYTVREVARATGIPDSTVGGYFSGAHLPSRKTLVDVLGACGVRDQDTLDEWVQALLRIRRSPGRRPSSAPVPYRGLASFQPEDADWFHGRDGLVRLLRERVAMLAGDGGGVLAVVGASGSGKSSLLRAGLIPALTRDGYGQVTVPPNDGGGQATAPARDVDGQAITLSNDGHGVDALRPGDADGPVTASVREGYGQVAPPARDGSGRATPVTRDGYGHVTLLTPGERPMERLPGEWGETGGHVLVVDQFEEVFTECRDEGERQRFVAVLTGGAGPDARPPGGGVVVFALRADFYPQALRHPALARVLQDSQVLVGPMNRDEVREAIVKPARQARGDVEDGLVELVLRDLSPADPGATGATAHDAGALPLLSHVLLTAWRDGGRRRLTVAGYQASGGIHGAVAQSAEEAYEALDETGRALAGRLFLRLVRVPGETSGNVPGTRRPLPWRDLREHEHAEQLERIVGAFVALRLLTAGAETVEITHEALLWCWPRLRGWIDADRAWLLTAQQLEEAADLWERENRDPAALYRGTRLSAARAWLESASHHPVNPRVRDFVTASGRRERGRVRRLYRLIALLSVLVLVTAGTSVAAVRASDTVGRQRDEALSGKVANEADALRAANPALAAQLALAAYRLAPTREARGSLLSSFANPYAALVPGHTNAVYAVRLSPGGHTLASASMDGTVRLWDLTDPHRPVPLAVLTGHTKGVTSAVFSADGHLLTTGSDDGTARLWDVADPRRPRALATLTGHTGVVRALALSPDGRTLATASYDRTARLWDVADPAHPASLAVLRSPRDGLSSTAFSPDGRFLVVAGAEPVVRLWRVTDPHHPVRLPDLRGNGARVLCVAFSPDGRLLMTGGFDNAAYLWDATDLEHPRRLAALEGHTGGIVGAVFSADGRTLVTSGYDRTIRMWEVGDPRRAGAPVVLEGHSGTVYSVDLAADGAVLVSGGFDETIRVWDLRRPVIGGHEGEVSAVAFSPDGRTLATGTYRSVRLWDVSDPYGVRPLVTLTGHTDNVGALSFSPDGRTLATGGLDGTVRLWDVAVPATFHPASAVPRATPVAPRAVLTPGLGNVFAVAFDPGGGRLAAAGENGAVVLWDTADLGRAPVTLTGHTSGVYALAFDPAGRLLATGGADHTVRLWDLTGTRPPVTLTGHTNTVNAVAFSPDGRTLATAGADRAVRLWNTGTQAGGPATVLGGHGDAVNAVDFSPDGRTLATAGADRAVLLWDLTTPGGPVPVATLTGHLGAVYALAFDRRTGLLATGGQDATARLWTVDPASAARRLCALSPPPITRAEWEQHLPGIPPRGPCP</sequence>
<feature type="repeat" description="WD" evidence="3">
    <location>
        <begin position="1099"/>
        <end position="1131"/>
    </location>
</feature>
<evidence type="ECO:0000256" key="2">
    <source>
        <dbReference type="ARBA" id="ARBA00022737"/>
    </source>
</evidence>
<feature type="repeat" description="WD" evidence="3">
    <location>
        <begin position="915"/>
        <end position="948"/>
    </location>
</feature>
<dbReference type="InterPro" id="IPR010982">
    <property type="entry name" value="Lambda_DNA-bd_dom_sf"/>
</dbReference>
<dbReference type="PROSITE" id="PS50294">
    <property type="entry name" value="WD_REPEATS_REGION"/>
    <property type="match status" value="12"/>
</dbReference>
<dbReference type="CDD" id="cd00093">
    <property type="entry name" value="HTH_XRE"/>
    <property type="match status" value="1"/>
</dbReference>
<dbReference type="CDD" id="cd00200">
    <property type="entry name" value="WD40"/>
    <property type="match status" value="3"/>
</dbReference>
<feature type="repeat" description="WD" evidence="3">
    <location>
        <begin position="690"/>
        <end position="723"/>
    </location>
</feature>
<dbReference type="Gene3D" id="1.10.260.40">
    <property type="entry name" value="lambda repressor-like DNA-binding domains"/>
    <property type="match status" value="1"/>
</dbReference>
<dbReference type="InterPro" id="IPR001387">
    <property type="entry name" value="Cro/C1-type_HTH"/>
</dbReference>
<feature type="repeat" description="WD" evidence="3">
    <location>
        <begin position="1142"/>
        <end position="1183"/>
    </location>
</feature>
<feature type="repeat" description="WD" evidence="3">
    <location>
        <begin position="960"/>
        <end position="994"/>
    </location>
</feature>
<organism evidence="6 7">
    <name type="scientific">Streptosporangium jomthongense</name>
    <dbReference type="NCBI Taxonomy" id="1193683"/>
    <lineage>
        <taxon>Bacteria</taxon>
        <taxon>Bacillati</taxon>
        <taxon>Actinomycetota</taxon>
        <taxon>Actinomycetes</taxon>
        <taxon>Streptosporangiales</taxon>
        <taxon>Streptosporangiaceae</taxon>
        <taxon>Streptosporangium</taxon>
    </lineage>
</organism>
<dbReference type="Pfam" id="PF20703">
    <property type="entry name" value="nSTAND1"/>
    <property type="match status" value="1"/>
</dbReference>
<dbReference type="InterPro" id="IPR001680">
    <property type="entry name" value="WD40_rpt"/>
</dbReference>
<dbReference type="PRINTS" id="PR00320">
    <property type="entry name" value="GPROTEINBRPT"/>
</dbReference>
<feature type="domain" description="HTH cro/C1-type" evidence="5">
    <location>
        <begin position="26"/>
        <end position="81"/>
    </location>
</feature>
<dbReference type="InterPro" id="IPR036322">
    <property type="entry name" value="WD40_repeat_dom_sf"/>
</dbReference>
<feature type="repeat" description="WD" evidence="3">
    <location>
        <begin position="1184"/>
        <end position="1216"/>
    </location>
</feature>
<reference evidence="7" key="1">
    <citation type="journal article" date="2019" name="Int. J. Syst. Evol. Microbiol.">
        <title>The Global Catalogue of Microorganisms (GCM) 10K type strain sequencing project: providing services to taxonomists for standard genome sequencing and annotation.</title>
        <authorList>
            <consortium name="The Broad Institute Genomics Platform"/>
            <consortium name="The Broad Institute Genome Sequencing Center for Infectious Disease"/>
            <person name="Wu L."/>
            <person name="Ma J."/>
        </authorList>
    </citation>
    <scope>NUCLEOTIDE SEQUENCE [LARGE SCALE GENOMIC DNA]</scope>
    <source>
        <strain evidence="7">TBRC 7912</strain>
    </source>
</reference>
<dbReference type="PANTHER" id="PTHR22847">
    <property type="entry name" value="WD40 REPEAT PROTEIN"/>
    <property type="match status" value="1"/>
</dbReference>
<feature type="repeat" description="WD" evidence="3">
    <location>
        <begin position="1228"/>
        <end position="1263"/>
    </location>
</feature>
<dbReference type="SMART" id="SM00320">
    <property type="entry name" value="WD40"/>
    <property type="match status" value="14"/>
</dbReference>
<feature type="repeat" description="WD" evidence="3">
    <location>
        <begin position="870"/>
        <end position="911"/>
    </location>
</feature>
<dbReference type="Gene3D" id="2.130.10.10">
    <property type="entry name" value="YVTN repeat-like/Quinoprotein amine dehydrogenase"/>
    <property type="match status" value="5"/>
</dbReference>
<accession>A0ABV8FBA3</accession>
<protein>
    <submittedName>
        <fullName evidence="6">Helix-turn-helix domain-containing protein</fullName>
    </submittedName>
</protein>
<keyword evidence="7" id="KW-1185">Reference proteome</keyword>
<feature type="repeat" description="WD" evidence="3">
    <location>
        <begin position="1042"/>
        <end position="1075"/>
    </location>
</feature>
<keyword evidence="2" id="KW-0677">Repeat</keyword>
<comment type="caution">
    <text evidence="6">The sequence shown here is derived from an EMBL/GenBank/DDBJ whole genome shotgun (WGS) entry which is preliminary data.</text>
</comment>
<dbReference type="EMBL" id="JBHSBC010000036">
    <property type="protein sequence ID" value="MFC3984592.1"/>
    <property type="molecule type" value="Genomic_DNA"/>
</dbReference>
<feature type="repeat" description="WD" evidence="3">
    <location>
        <begin position="780"/>
        <end position="813"/>
    </location>
</feature>
<dbReference type="PROSITE" id="PS50943">
    <property type="entry name" value="HTH_CROC1"/>
    <property type="match status" value="1"/>
</dbReference>